<feature type="region of interest" description="Disordered" evidence="1">
    <location>
        <begin position="380"/>
        <end position="404"/>
    </location>
</feature>
<dbReference type="eggNOG" id="KOG0778">
    <property type="taxonomic scope" value="Eukaryota"/>
</dbReference>
<keyword evidence="3" id="KW-1185">Reference proteome</keyword>
<dbReference type="HOGENOM" id="CLU_550278_0_0_1"/>
<reference evidence="2" key="3">
    <citation type="submission" date="2015-04" db="UniProtKB">
        <authorList>
            <consortium name="EnsemblPlants"/>
        </authorList>
    </citation>
    <scope>IDENTIFICATION</scope>
</reference>
<evidence type="ECO:0000313" key="3">
    <source>
        <dbReference type="Proteomes" id="UP000032180"/>
    </source>
</evidence>
<name>A0A0D9VVJ0_9ORYZ</name>
<dbReference type="PANTHER" id="PTHR34835">
    <property type="entry name" value="OS07G0283600 PROTEIN-RELATED"/>
    <property type="match status" value="1"/>
</dbReference>
<sequence>MDPDHSMGDWCSGPHFKNRRGGKRFRRTMGLLTPRQEKWVCDYGFESFLAVSDFSVKPGLADWIMQKINPDLFEYRRGNRVIVFDKILTRAILGLWDGDLPVNPSGSSEEAKELRAFYKPYFSNDRLGTDSCETLLRTLNDEEVNEYDWSSHIVRRLMFEIKKYQSFTLEQRQTDFQIGECIPLLLIVYMDHLDLPTTGAEVHIVKYDMPRICHVTNDDFKYVEFADRRKLSTGFLCYGNRPFRPRNEVPYYTVQANVGHAVQRGDGVQGYAAKGGAGGDSSQGGAGVGAQDSASFDVWVRMPASSSQGSQVPASVQAIIVKHSSMWNDKFVSAMEAFQKSMIKMHSKMTADMLSEVTMAMGTRNKAGSTDDVVLNQASTDQTDKTAVPDVPGTSKQQSSGGIDDGAEILADLKHLHIVGEDVEVRGTGYEVRDSSGPSTHELKNRKKRAHKDVDDDDVAEVKKMRINTEVEEVYKRIMKVNITRRRAKKGKSSDE</sequence>
<organism evidence="2 3">
    <name type="scientific">Leersia perrieri</name>
    <dbReference type="NCBI Taxonomy" id="77586"/>
    <lineage>
        <taxon>Eukaryota</taxon>
        <taxon>Viridiplantae</taxon>
        <taxon>Streptophyta</taxon>
        <taxon>Embryophyta</taxon>
        <taxon>Tracheophyta</taxon>
        <taxon>Spermatophyta</taxon>
        <taxon>Magnoliopsida</taxon>
        <taxon>Liliopsida</taxon>
        <taxon>Poales</taxon>
        <taxon>Poaceae</taxon>
        <taxon>BOP clade</taxon>
        <taxon>Oryzoideae</taxon>
        <taxon>Oryzeae</taxon>
        <taxon>Oryzinae</taxon>
        <taxon>Leersia</taxon>
    </lineage>
</organism>
<dbReference type="AlphaFoldDB" id="A0A0D9VVJ0"/>
<feature type="region of interest" description="Disordered" evidence="1">
    <location>
        <begin position="430"/>
        <end position="455"/>
    </location>
</feature>
<dbReference type="EnsemblPlants" id="LPERR03G19120.1">
    <property type="protein sequence ID" value="LPERR03G19120.1"/>
    <property type="gene ID" value="LPERR03G19120"/>
</dbReference>
<protein>
    <submittedName>
        <fullName evidence="2">Uncharacterized protein</fullName>
    </submittedName>
</protein>
<proteinExistence type="predicted"/>
<dbReference type="STRING" id="77586.A0A0D9VVJ0"/>
<dbReference type="Proteomes" id="UP000032180">
    <property type="component" value="Chromosome 3"/>
</dbReference>
<reference evidence="2 3" key="1">
    <citation type="submission" date="2012-08" db="EMBL/GenBank/DDBJ databases">
        <title>Oryza genome evolution.</title>
        <authorList>
            <person name="Wing R.A."/>
        </authorList>
    </citation>
    <scope>NUCLEOTIDE SEQUENCE</scope>
</reference>
<reference evidence="3" key="2">
    <citation type="submission" date="2013-12" db="EMBL/GenBank/DDBJ databases">
        <authorList>
            <person name="Yu Y."/>
            <person name="Lee S."/>
            <person name="de Baynast K."/>
            <person name="Wissotski M."/>
            <person name="Liu L."/>
            <person name="Talag J."/>
            <person name="Goicoechea J."/>
            <person name="Angelova A."/>
            <person name="Jetty R."/>
            <person name="Kudrna D."/>
            <person name="Golser W."/>
            <person name="Rivera L."/>
            <person name="Zhang J."/>
            <person name="Wing R."/>
        </authorList>
    </citation>
    <scope>NUCLEOTIDE SEQUENCE</scope>
</reference>
<evidence type="ECO:0000313" key="2">
    <source>
        <dbReference type="EnsemblPlants" id="LPERR03G19120.1"/>
    </source>
</evidence>
<dbReference type="Gramene" id="LPERR03G19120.1">
    <property type="protein sequence ID" value="LPERR03G19120.1"/>
    <property type="gene ID" value="LPERR03G19120"/>
</dbReference>
<accession>A0A0D9VVJ0</accession>
<dbReference type="PANTHER" id="PTHR34835:SF77">
    <property type="entry name" value="OS08G0365200 PROTEIN"/>
    <property type="match status" value="1"/>
</dbReference>
<evidence type="ECO:0000256" key="1">
    <source>
        <dbReference type="SAM" id="MobiDB-lite"/>
    </source>
</evidence>